<reference evidence="5 6" key="1">
    <citation type="journal article" date="2023" name="G3 (Bethesda)">
        <title>A haplotype-resolved chromosome-scale genome for Quercus rubra L. provides insights into the genetics of adaptive traits for red oak species.</title>
        <authorList>
            <person name="Kapoor B."/>
            <person name="Jenkins J."/>
            <person name="Schmutz J."/>
            <person name="Zhebentyayeva T."/>
            <person name="Kuelheim C."/>
            <person name="Coggeshall M."/>
            <person name="Heim C."/>
            <person name="Lasky J.R."/>
            <person name="Leites L."/>
            <person name="Islam-Faridi N."/>
            <person name="Romero-Severson J."/>
            <person name="DeLeo V.L."/>
            <person name="Lucas S.M."/>
            <person name="Lazic D."/>
            <person name="Gailing O."/>
            <person name="Carlson J."/>
            <person name="Staton M."/>
        </authorList>
    </citation>
    <scope>NUCLEOTIDE SEQUENCE [LARGE SCALE GENOMIC DNA]</scope>
    <source>
        <strain evidence="5">Pseudo-F2</strain>
    </source>
</reference>
<dbReference type="Pfam" id="PF23572">
    <property type="entry name" value="GH3_C"/>
    <property type="match status" value="1"/>
</dbReference>
<sequence length="597" mass="67663">MDGKNKEALKEIDRLTAKVDEVQENILKEILTQNSATEYLIKYMKGSKNMLEFKQSVPVVTYKAIRPYIQRIANGEDSSLITSHPITEMIMSTGTSEGKPKLMPSIEEDLDRIMFFVSLITPIMNQYVPGVDEGKGMYFYFVKKEISTPCGLPCRTAISRLLKSKHFKRLAQDPSNDNNTSPYQALLCSDISQSMYCQILAGLIYRHQVQRLGAAFASVLLQVISVLERNWVRFCNDIRTGQLDPIITDLECRSCMSTLLSSPDPCLANEIEDICSRVPWKGIFCQLWPRAKFIEAAITGSMAQYIPALEYYSDGKLPLVSNMYTSSECFFGVNLKPLCDPSDVAYTLLPNMGYFEFIPLGENGTMLMNVGEEDEVPNDKLVDLAQVRLGCHYELVVTTFAGLYRHRVGDVLQVIGFHNRAPQFRYICRRDVILSVDDDKTNEEDLQKSINVAKKLLEPYSALLMDYTSYVDATTMLGGLGHYVLYWEIRFHESSKADNQLANIAALDDKVLQECCITVEEELDYTYRICRTHNKSVGPLEIRVVEPGTFEELMDFFINQGASISQYKTPRCIRSEGALKLLNSHVKLSFISPREPK</sequence>
<dbReference type="GO" id="GO:0005737">
    <property type="term" value="C:cytoplasm"/>
    <property type="evidence" value="ECO:0007669"/>
    <property type="project" value="TreeGrafter"/>
</dbReference>
<proteinExistence type="inferred from homology"/>
<dbReference type="Proteomes" id="UP001324115">
    <property type="component" value="Unassembled WGS sequence"/>
</dbReference>
<dbReference type="InterPro" id="IPR055377">
    <property type="entry name" value="GH3_M"/>
</dbReference>
<evidence type="ECO:0000313" key="5">
    <source>
        <dbReference type="EMBL" id="KAK4597930.1"/>
    </source>
</evidence>
<evidence type="ECO:0008006" key="7">
    <source>
        <dbReference type="Google" id="ProtNLM"/>
    </source>
</evidence>
<evidence type="ECO:0000259" key="3">
    <source>
        <dbReference type="Pfam" id="PF23571"/>
    </source>
</evidence>
<feature type="domain" description="GH3 C-terminal" evidence="4">
    <location>
        <begin position="444"/>
        <end position="576"/>
    </location>
</feature>
<evidence type="ECO:0000313" key="6">
    <source>
        <dbReference type="Proteomes" id="UP001324115"/>
    </source>
</evidence>
<gene>
    <name evidence="5" type="ORF">RGQ29_015447</name>
</gene>
<evidence type="ECO:0000256" key="1">
    <source>
        <dbReference type="ARBA" id="ARBA00008068"/>
    </source>
</evidence>
<comment type="similarity">
    <text evidence="1">Belongs to the IAA-amido conjugating enzyme family.</text>
</comment>
<dbReference type="InterPro" id="IPR004993">
    <property type="entry name" value="GH3"/>
</dbReference>
<dbReference type="Pfam" id="PF03321">
    <property type="entry name" value="GH3"/>
    <property type="match status" value="1"/>
</dbReference>
<name>A0AAN7FPE9_QUERU</name>
<dbReference type="EMBL" id="JAXUIC010000003">
    <property type="protein sequence ID" value="KAK4597930.1"/>
    <property type="molecule type" value="Genomic_DNA"/>
</dbReference>
<protein>
    <recommendedName>
        <fullName evidence="7">Indole-3-acetic acid-amido synthetase GH3.9</fullName>
    </recommendedName>
</protein>
<accession>A0AAN7FPE9</accession>
<dbReference type="PANTHER" id="PTHR31901:SF18">
    <property type="entry name" value="INDOLE-3-ACETIC ACID-AMIDO SYNTHETASE GH3.9-RELATED"/>
    <property type="match status" value="1"/>
</dbReference>
<evidence type="ECO:0000259" key="4">
    <source>
        <dbReference type="Pfam" id="PF23572"/>
    </source>
</evidence>
<dbReference type="PANTHER" id="PTHR31901">
    <property type="entry name" value="GH3 DOMAIN-CONTAINING PROTEIN"/>
    <property type="match status" value="1"/>
</dbReference>
<dbReference type="GO" id="GO:0016881">
    <property type="term" value="F:acid-amino acid ligase activity"/>
    <property type="evidence" value="ECO:0007669"/>
    <property type="project" value="TreeGrafter"/>
</dbReference>
<dbReference type="InterPro" id="IPR055378">
    <property type="entry name" value="GH3_C"/>
</dbReference>
<dbReference type="AlphaFoldDB" id="A0AAN7FPE9"/>
<comment type="caution">
    <text evidence="5">The sequence shown here is derived from an EMBL/GenBank/DDBJ whole genome shotgun (WGS) entry which is preliminary data.</text>
</comment>
<evidence type="ECO:0000256" key="2">
    <source>
        <dbReference type="ARBA" id="ARBA00022598"/>
    </source>
</evidence>
<feature type="domain" description="GH3 middle" evidence="3">
    <location>
        <begin position="346"/>
        <end position="429"/>
    </location>
</feature>
<organism evidence="5 6">
    <name type="scientific">Quercus rubra</name>
    <name type="common">Northern red oak</name>
    <name type="synonym">Quercus borealis</name>
    <dbReference type="NCBI Taxonomy" id="3512"/>
    <lineage>
        <taxon>Eukaryota</taxon>
        <taxon>Viridiplantae</taxon>
        <taxon>Streptophyta</taxon>
        <taxon>Embryophyta</taxon>
        <taxon>Tracheophyta</taxon>
        <taxon>Spermatophyta</taxon>
        <taxon>Magnoliopsida</taxon>
        <taxon>eudicotyledons</taxon>
        <taxon>Gunneridae</taxon>
        <taxon>Pentapetalae</taxon>
        <taxon>rosids</taxon>
        <taxon>fabids</taxon>
        <taxon>Fagales</taxon>
        <taxon>Fagaceae</taxon>
        <taxon>Quercus</taxon>
    </lineage>
</organism>
<keyword evidence="6" id="KW-1185">Reference proteome</keyword>
<keyword evidence="2" id="KW-0436">Ligase</keyword>
<dbReference type="Pfam" id="PF23571">
    <property type="entry name" value="GH3_M"/>
    <property type="match status" value="1"/>
</dbReference>